<dbReference type="InterPro" id="IPR036526">
    <property type="entry name" value="C-N_Hydrolase_sf"/>
</dbReference>
<dbReference type="InterPro" id="IPR003010">
    <property type="entry name" value="C-N_Hydrolase"/>
</dbReference>
<dbReference type="PROSITE" id="PS50263">
    <property type="entry name" value="CN_HYDROLASE"/>
    <property type="match status" value="1"/>
</dbReference>
<dbReference type="SUPFAM" id="SSF56317">
    <property type="entry name" value="Carbon-nitrogen hydrolase"/>
    <property type="match status" value="1"/>
</dbReference>
<dbReference type="RefSeq" id="WP_344944692.1">
    <property type="nucleotide sequence ID" value="NZ_BAAAZG010000012.1"/>
</dbReference>
<gene>
    <name evidence="3" type="ORF">GCM10022214_22000</name>
</gene>
<evidence type="ECO:0000256" key="1">
    <source>
        <dbReference type="ARBA" id="ARBA00022801"/>
    </source>
</evidence>
<sequence length="235" mass="23898">MRYPLTIAAAQPVCAPRDVAANAAAHAAAVRAARARVVVFPEMSLTGYELDAPAVTADDPRLRPLVDACADTGALALAGAPVPAGKGEGKHIAMLAVDGSGARVAYRKMWLGGDEPARFTPGDEPGVLDVDGWRLGLAICKDTGIPRHAADTAALGVDVYVAGVLEHDSDARAIEERASRITADHDVFVVVASFAGAGGGGYARAAGGSRICAPDGGVIARAGTEPGDLVRATLR</sequence>
<feature type="domain" description="CN hydrolase" evidence="2">
    <location>
        <begin position="5"/>
        <end position="235"/>
    </location>
</feature>
<dbReference type="InterPro" id="IPR050345">
    <property type="entry name" value="Aliph_Amidase/BUP"/>
</dbReference>
<dbReference type="PANTHER" id="PTHR43674:SF2">
    <property type="entry name" value="BETA-UREIDOPROPIONASE"/>
    <property type="match status" value="1"/>
</dbReference>
<protein>
    <submittedName>
        <fullName evidence="3">Carbon-nitrogen hydrolase family protein</fullName>
    </submittedName>
</protein>
<accession>A0ABP7VJ72</accession>
<dbReference type="EMBL" id="BAAAZG010000012">
    <property type="protein sequence ID" value="GAA4067048.1"/>
    <property type="molecule type" value="Genomic_DNA"/>
</dbReference>
<dbReference type="Proteomes" id="UP001500683">
    <property type="component" value="Unassembled WGS sequence"/>
</dbReference>
<organism evidence="3 4">
    <name type="scientific">Actinomadura miaoliensis</name>
    <dbReference type="NCBI Taxonomy" id="430685"/>
    <lineage>
        <taxon>Bacteria</taxon>
        <taxon>Bacillati</taxon>
        <taxon>Actinomycetota</taxon>
        <taxon>Actinomycetes</taxon>
        <taxon>Streptosporangiales</taxon>
        <taxon>Thermomonosporaceae</taxon>
        <taxon>Actinomadura</taxon>
    </lineage>
</organism>
<proteinExistence type="predicted"/>
<dbReference type="Pfam" id="PF00795">
    <property type="entry name" value="CN_hydrolase"/>
    <property type="match status" value="1"/>
</dbReference>
<reference evidence="4" key="1">
    <citation type="journal article" date="2019" name="Int. J. Syst. Evol. Microbiol.">
        <title>The Global Catalogue of Microorganisms (GCM) 10K type strain sequencing project: providing services to taxonomists for standard genome sequencing and annotation.</title>
        <authorList>
            <consortium name="The Broad Institute Genomics Platform"/>
            <consortium name="The Broad Institute Genome Sequencing Center for Infectious Disease"/>
            <person name="Wu L."/>
            <person name="Ma J."/>
        </authorList>
    </citation>
    <scope>NUCLEOTIDE SEQUENCE [LARGE SCALE GENOMIC DNA]</scope>
    <source>
        <strain evidence="4">JCM 16702</strain>
    </source>
</reference>
<evidence type="ECO:0000259" key="2">
    <source>
        <dbReference type="PROSITE" id="PS50263"/>
    </source>
</evidence>
<keyword evidence="4" id="KW-1185">Reference proteome</keyword>
<comment type="caution">
    <text evidence="3">The sequence shown here is derived from an EMBL/GenBank/DDBJ whole genome shotgun (WGS) entry which is preliminary data.</text>
</comment>
<keyword evidence="1 3" id="KW-0378">Hydrolase</keyword>
<dbReference type="GO" id="GO:0016787">
    <property type="term" value="F:hydrolase activity"/>
    <property type="evidence" value="ECO:0007669"/>
    <property type="project" value="UniProtKB-KW"/>
</dbReference>
<dbReference type="PANTHER" id="PTHR43674">
    <property type="entry name" value="NITRILASE C965.09-RELATED"/>
    <property type="match status" value="1"/>
</dbReference>
<dbReference type="CDD" id="cd07197">
    <property type="entry name" value="nitrilase"/>
    <property type="match status" value="1"/>
</dbReference>
<dbReference type="Gene3D" id="3.60.110.10">
    <property type="entry name" value="Carbon-nitrogen hydrolase"/>
    <property type="match status" value="1"/>
</dbReference>
<name>A0ABP7VJ72_9ACTN</name>
<evidence type="ECO:0000313" key="4">
    <source>
        <dbReference type="Proteomes" id="UP001500683"/>
    </source>
</evidence>
<evidence type="ECO:0000313" key="3">
    <source>
        <dbReference type="EMBL" id="GAA4067048.1"/>
    </source>
</evidence>